<dbReference type="EMBL" id="SKBQ01000011">
    <property type="protein sequence ID" value="TPX18135.1"/>
    <property type="molecule type" value="Genomic_DNA"/>
</dbReference>
<gene>
    <name evidence="3" type="ORF">E0L32_002644</name>
</gene>
<dbReference type="GO" id="GO:0005634">
    <property type="term" value="C:nucleus"/>
    <property type="evidence" value="ECO:0007669"/>
    <property type="project" value="TreeGrafter"/>
</dbReference>
<reference evidence="3 4" key="1">
    <citation type="submission" date="2019-06" db="EMBL/GenBank/DDBJ databases">
        <title>Draft genome sequence of the filamentous fungus Phialemoniopsis curvata isolated from diesel fuel.</title>
        <authorList>
            <person name="Varaljay V.A."/>
            <person name="Lyon W.J."/>
            <person name="Crouch A.L."/>
            <person name="Drake C.E."/>
            <person name="Hollomon J.M."/>
            <person name="Nadeau L.J."/>
            <person name="Nunn H.S."/>
            <person name="Stevenson B.S."/>
            <person name="Bojanowski C.L."/>
            <person name="Crookes-Goodson W.J."/>
        </authorList>
    </citation>
    <scope>NUCLEOTIDE SEQUENCE [LARGE SCALE GENOMIC DNA]</scope>
    <source>
        <strain evidence="3 4">D216</strain>
    </source>
</reference>
<dbReference type="Pfam" id="PF10263">
    <property type="entry name" value="SprT-like"/>
    <property type="match status" value="1"/>
</dbReference>
<dbReference type="OrthoDB" id="20772at2759"/>
<feature type="region of interest" description="Disordered" evidence="1">
    <location>
        <begin position="308"/>
        <end position="339"/>
    </location>
</feature>
<dbReference type="GO" id="GO:0006950">
    <property type="term" value="P:response to stress"/>
    <property type="evidence" value="ECO:0007669"/>
    <property type="project" value="UniProtKB-ARBA"/>
</dbReference>
<dbReference type="GeneID" id="41970091"/>
<dbReference type="RefSeq" id="XP_030999846.1">
    <property type="nucleotide sequence ID" value="XM_031136856.1"/>
</dbReference>
<dbReference type="InterPro" id="IPR036910">
    <property type="entry name" value="HMG_box_dom_sf"/>
</dbReference>
<dbReference type="PANTHER" id="PTHR23099">
    <property type="entry name" value="TRANSCRIPTIONAL REGULATOR"/>
    <property type="match status" value="1"/>
</dbReference>
<feature type="compositionally biased region" description="Polar residues" evidence="1">
    <location>
        <begin position="201"/>
        <end position="214"/>
    </location>
</feature>
<sequence length="601" mass="66684">MARLRQHHGEDGDDGPGSGAAMGTRPKPLHELSSAQKKDQRGVRRRRKLGQISDNALLRPWASGDTRQERAGPSLDLPPSKPSREISVALRSRIRRNEASTEKYSSPKGQQDADISGWQDDSDDQYSEYCSSPSASTYDTEDDSIVSMSKSNTTRSHTRIRSVAPPKSSVKEEERMQITRAAQEALQDAIRDRSASPGAPDQSQGDSQPSCSDSASDHGPDEPSDVFFSADEALTGRSSSPVRPTDREEDASDRPRPATPCEDLGPTHRGLVSPTKKLPRIPKTPHRPSMDVFWDQDQVDGWNLEHSPRKLFQPTSQGGRSAPSPKKAAPKRQTKASFNSRKHAIADEFLQELDDRITGGQLRDLARPTGGVKIVWSNRLNTTAGRANWKRETVRTRTGSADSDTAVQHRHHASIELAEKVIDDENRLLNVIAHEFCHLANFMVSGIATNPHGKEFKVWARKCSQAFGDRGIQVTTKHSYEIDFKYTWECTECGMEFKRHSKSIDPSRHRCGSCKSLLKQTKPVPRGTGKPSEYQAFVKEQMKIVKAENPASPQKEILRLVASRWSAETRTKRTLVAPSTTGEDMDNITTNLADLAIDKTA</sequence>
<name>A0A507B4S3_9PEZI</name>
<feature type="compositionally biased region" description="Polar residues" evidence="1">
    <location>
        <begin position="146"/>
        <end position="155"/>
    </location>
</feature>
<dbReference type="SUPFAM" id="SSF47095">
    <property type="entry name" value="HMG-box"/>
    <property type="match status" value="1"/>
</dbReference>
<evidence type="ECO:0000313" key="3">
    <source>
        <dbReference type="EMBL" id="TPX18135.1"/>
    </source>
</evidence>
<feature type="compositionally biased region" description="Polar residues" evidence="1">
    <location>
        <begin position="128"/>
        <end position="138"/>
    </location>
</feature>
<feature type="compositionally biased region" description="Basic residues" evidence="1">
    <location>
        <begin position="277"/>
        <end position="286"/>
    </location>
</feature>
<dbReference type="Proteomes" id="UP000319257">
    <property type="component" value="Unassembled WGS sequence"/>
</dbReference>
<proteinExistence type="predicted"/>
<dbReference type="STRING" id="1093900.A0A507B4S3"/>
<dbReference type="Gene3D" id="1.10.30.10">
    <property type="entry name" value="High mobility group box domain"/>
    <property type="match status" value="1"/>
</dbReference>
<evidence type="ECO:0000313" key="4">
    <source>
        <dbReference type="Proteomes" id="UP000319257"/>
    </source>
</evidence>
<evidence type="ECO:0000259" key="2">
    <source>
        <dbReference type="SMART" id="SM00731"/>
    </source>
</evidence>
<dbReference type="CDD" id="cd00084">
    <property type="entry name" value="HMG-box_SF"/>
    <property type="match status" value="1"/>
</dbReference>
<accession>A0A507B4S3</accession>
<feature type="domain" description="SprT-like" evidence="2">
    <location>
        <begin position="351"/>
        <end position="521"/>
    </location>
</feature>
<comment type="caution">
    <text evidence="3">The sequence shown here is derived from an EMBL/GenBank/DDBJ whole genome shotgun (WGS) entry which is preliminary data.</text>
</comment>
<dbReference type="InterPro" id="IPR035240">
    <property type="entry name" value="SprT_Zn_ribbon"/>
</dbReference>
<dbReference type="InterPro" id="IPR006640">
    <property type="entry name" value="SprT-like_domain"/>
</dbReference>
<organism evidence="3 4">
    <name type="scientific">Thyridium curvatum</name>
    <dbReference type="NCBI Taxonomy" id="1093900"/>
    <lineage>
        <taxon>Eukaryota</taxon>
        <taxon>Fungi</taxon>
        <taxon>Dikarya</taxon>
        <taxon>Ascomycota</taxon>
        <taxon>Pezizomycotina</taxon>
        <taxon>Sordariomycetes</taxon>
        <taxon>Sordariomycetidae</taxon>
        <taxon>Thyridiales</taxon>
        <taxon>Thyridiaceae</taxon>
        <taxon>Thyridium</taxon>
    </lineage>
</organism>
<dbReference type="InParanoid" id="A0A507B4S3"/>
<dbReference type="SMART" id="SM00731">
    <property type="entry name" value="SprT"/>
    <property type="match status" value="1"/>
</dbReference>
<protein>
    <recommendedName>
        <fullName evidence="2">SprT-like domain-containing protein</fullName>
    </recommendedName>
</protein>
<dbReference type="AlphaFoldDB" id="A0A507B4S3"/>
<keyword evidence="4" id="KW-1185">Reference proteome</keyword>
<dbReference type="PANTHER" id="PTHR23099:SF0">
    <property type="entry name" value="GERM CELL NUCLEAR ACIDIC PROTEIN"/>
    <property type="match status" value="1"/>
</dbReference>
<dbReference type="Pfam" id="PF17283">
    <property type="entry name" value="Zn_ribbon_SprT"/>
    <property type="match status" value="1"/>
</dbReference>
<evidence type="ECO:0000256" key="1">
    <source>
        <dbReference type="SAM" id="MobiDB-lite"/>
    </source>
</evidence>
<feature type="region of interest" description="Disordered" evidence="1">
    <location>
        <begin position="1"/>
        <end position="291"/>
    </location>
</feature>